<evidence type="ECO:0000256" key="1">
    <source>
        <dbReference type="PROSITE-ProRule" id="PRU01005"/>
    </source>
</evidence>
<evidence type="ECO:0000259" key="3">
    <source>
        <dbReference type="PROSITE" id="PS51670"/>
    </source>
</evidence>
<accession>A0A915CVF8</accession>
<feature type="region of interest" description="Disordered" evidence="2">
    <location>
        <begin position="74"/>
        <end position="102"/>
    </location>
</feature>
<reference evidence="5" key="1">
    <citation type="submission" date="2022-11" db="UniProtKB">
        <authorList>
            <consortium name="WormBaseParasite"/>
        </authorList>
    </citation>
    <scope>IDENTIFICATION</scope>
</reference>
<feature type="domain" description="ShKT" evidence="3">
    <location>
        <begin position="423"/>
        <end position="460"/>
    </location>
</feature>
<feature type="disulfide bond" evidence="1">
    <location>
        <begin position="264"/>
        <end position="282"/>
    </location>
</feature>
<dbReference type="PROSITE" id="PS51670">
    <property type="entry name" value="SHKT"/>
    <property type="match status" value="3"/>
</dbReference>
<dbReference type="PANTHER" id="PTHR21724">
    <property type="entry name" value="SHKT DOMAIN-CONTAINING PROTEIN"/>
    <property type="match status" value="1"/>
</dbReference>
<feature type="region of interest" description="Disordered" evidence="2">
    <location>
        <begin position="346"/>
        <end position="376"/>
    </location>
</feature>
<dbReference type="AlphaFoldDB" id="A0A915CVF8"/>
<dbReference type="Gene3D" id="1.10.10.1940">
    <property type="match status" value="3"/>
</dbReference>
<dbReference type="PANTHER" id="PTHR21724:SF109">
    <property type="entry name" value="SHKT DOMAIN-CONTAINING PROTEIN"/>
    <property type="match status" value="1"/>
</dbReference>
<feature type="domain" description="ShKT" evidence="3">
    <location>
        <begin position="254"/>
        <end position="289"/>
    </location>
</feature>
<protein>
    <submittedName>
        <fullName evidence="5">ShKT domain-containing protein</fullName>
    </submittedName>
</protein>
<dbReference type="SMART" id="SM00254">
    <property type="entry name" value="ShKT"/>
    <property type="match status" value="4"/>
</dbReference>
<proteinExistence type="predicted"/>
<organism evidence="4 5">
    <name type="scientific">Ditylenchus dipsaci</name>
    <dbReference type="NCBI Taxonomy" id="166011"/>
    <lineage>
        <taxon>Eukaryota</taxon>
        <taxon>Metazoa</taxon>
        <taxon>Ecdysozoa</taxon>
        <taxon>Nematoda</taxon>
        <taxon>Chromadorea</taxon>
        <taxon>Rhabditida</taxon>
        <taxon>Tylenchina</taxon>
        <taxon>Tylenchomorpha</taxon>
        <taxon>Sphaerularioidea</taxon>
        <taxon>Anguinidae</taxon>
        <taxon>Anguininae</taxon>
        <taxon>Ditylenchus</taxon>
    </lineage>
</organism>
<dbReference type="WBParaSite" id="jg12794">
    <property type="protein sequence ID" value="jg12794"/>
    <property type="gene ID" value="jg12794"/>
</dbReference>
<keyword evidence="1" id="KW-1015">Disulfide bond</keyword>
<dbReference type="Pfam" id="PF01549">
    <property type="entry name" value="ShK"/>
    <property type="match status" value="4"/>
</dbReference>
<feature type="compositionally biased region" description="Polar residues" evidence="2">
    <location>
        <begin position="87"/>
        <end position="100"/>
    </location>
</feature>
<keyword evidence="4" id="KW-1185">Reference proteome</keyword>
<name>A0A915CVF8_9BILA</name>
<feature type="compositionally biased region" description="Basic and acidic residues" evidence="2">
    <location>
        <begin position="74"/>
        <end position="84"/>
    </location>
</feature>
<evidence type="ECO:0000313" key="5">
    <source>
        <dbReference type="WBParaSite" id="jg12794"/>
    </source>
</evidence>
<evidence type="ECO:0000256" key="2">
    <source>
        <dbReference type="SAM" id="MobiDB-lite"/>
    </source>
</evidence>
<evidence type="ECO:0000313" key="4">
    <source>
        <dbReference type="Proteomes" id="UP000887574"/>
    </source>
</evidence>
<comment type="caution">
    <text evidence="1">Lacks conserved residue(s) required for the propagation of feature annotation.</text>
</comment>
<dbReference type="InterPro" id="IPR003582">
    <property type="entry name" value="ShKT_dom"/>
</dbReference>
<sequence length="460" mass="51585">MASDEYDTRTLFSGQGGFRPFYEKIYSKLMNKMTWHGKAWFKRLSFVLIVKSHKALCRQDNSFGYYDSVEQPRSEEVSLQEEGKNGLPTSNSMQETTSEGSGAKHFLIKITGSKTKVEHITDHIRGLNGSGLAKLASKEVIDFDVDDIDHILLRHLRSDFKHFFVAESKASQRCLNSAGALLPSADSCTDEIDTAKYCLPRFGTGLGTGVTSRPAGTLPTATDLDACNKLDNIIYALKCRYTCATCCDLPQYDCEDDKTTSFDCAAIRKMCNTVKSIMIKLCPATCGFCLEIKNNDPNCFDRINNCKKDYEPFGFCTNSIYLKDMTEYCAKTCNLCDKKSEPAQADKQEDPVASATVSRGNTRADAASEAGDKASNCKGNEELCDSPAAEYREMMLKECAETCKKYLADKKKRQRTEKSSEDCFDESRYCAHWKRNNFCISTFYTSEQVEKECAKTCEYC</sequence>
<dbReference type="Proteomes" id="UP000887574">
    <property type="component" value="Unplaced"/>
</dbReference>
<feature type="domain" description="ShKT" evidence="3">
    <location>
        <begin position="299"/>
        <end position="336"/>
    </location>
</feature>